<keyword evidence="3" id="KW-1185">Reference proteome</keyword>
<dbReference type="Proteomes" id="UP000007478">
    <property type="component" value="Chromosome"/>
</dbReference>
<dbReference type="PATRIC" id="fig|391623.17.peg.141"/>
<accession>F0LHN3</accession>
<proteinExistence type="predicted"/>
<dbReference type="EMBL" id="CP002372">
    <property type="protein sequence ID" value="ADT83117.1"/>
    <property type="molecule type" value="Genomic_DNA"/>
</dbReference>
<feature type="transmembrane region" description="Helical" evidence="1">
    <location>
        <begin position="51"/>
        <end position="68"/>
    </location>
</feature>
<gene>
    <name evidence="2" type="ordered locus">TERMP_00140</name>
</gene>
<dbReference type="KEGG" id="tba:TERMP_00140"/>
<feature type="transmembrane region" description="Helical" evidence="1">
    <location>
        <begin position="75"/>
        <end position="95"/>
    </location>
</feature>
<dbReference type="OrthoDB" id="102382at2157"/>
<protein>
    <submittedName>
        <fullName evidence="2">Uncharacterized protein</fullName>
    </submittedName>
</protein>
<organism evidence="2 3">
    <name type="scientific">Thermococcus barophilus (strain DSM 11836 / MP)</name>
    <dbReference type="NCBI Taxonomy" id="391623"/>
    <lineage>
        <taxon>Archaea</taxon>
        <taxon>Methanobacteriati</taxon>
        <taxon>Methanobacteriota</taxon>
        <taxon>Thermococci</taxon>
        <taxon>Thermococcales</taxon>
        <taxon>Thermococcaceae</taxon>
        <taxon>Thermococcus</taxon>
    </lineage>
</organism>
<feature type="transmembrane region" description="Helical" evidence="1">
    <location>
        <begin position="12"/>
        <end position="31"/>
    </location>
</feature>
<dbReference type="RefSeq" id="WP_013466415.1">
    <property type="nucleotide sequence ID" value="NC_014804.1"/>
</dbReference>
<keyword evidence="1" id="KW-0472">Membrane</keyword>
<evidence type="ECO:0000313" key="2">
    <source>
        <dbReference type="EMBL" id="ADT83117.1"/>
    </source>
</evidence>
<dbReference type="AlphaFoldDB" id="F0LHN3"/>
<keyword evidence="1" id="KW-0812">Transmembrane</keyword>
<sequence>MAVDGMTQKLLKGVGFLLFILAVIYLLEFLLNMDTPYFNDSDAVELILKSAVYFFLVGGMLILFAVAYSEINNSCVKALGGTVLLGLAALPGYSVSVKYLTRKCCSSCSTFKMHWIVDVIGLFIFTFAVGGIILLWFQYLRVLCEQPKGK</sequence>
<evidence type="ECO:0000313" key="3">
    <source>
        <dbReference type="Proteomes" id="UP000007478"/>
    </source>
</evidence>
<reference evidence="2 3" key="1">
    <citation type="journal article" date="2011" name="J. Bacteriol.">
        <title>Complete genome sequence of the hyperthermophilic, piezophilic, heterotrophic, and carboxydotrophic archaeon Thermococcus barophilus MP.</title>
        <authorList>
            <person name="Vannier P."/>
            <person name="Marteinsson V.T."/>
            <person name="Fridjonsson O.H."/>
            <person name="Oger P."/>
            <person name="Jebbar M."/>
        </authorList>
    </citation>
    <scope>NUCLEOTIDE SEQUENCE [LARGE SCALE GENOMIC DNA]</scope>
    <source>
        <strain evidence="3">DSM 11836 / MP</strain>
    </source>
</reference>
<evidence type="ECO:0000256" key="1">
    <source>
        <dbReference type="SAM" id="Phobius"/>
    </source>
</evidence>
<dbReference type="GeneID" id="10040458"/>
<name>F0LHN3_THEBM</name>
<dbReference type="HOGENOM" id="CLU_1736506_0_0_2"/>
<keyword evidence="1" id="KW-1133">Transmembrane helix</keyword>
<feature type="transmembrane region" description="Helical" evidence="1">
    <location>
        <begin position="115"/>
        <end position="140"/>
    </location>
</feature>